<dbReference type="AlphaFoldDB" id="A0A1W6NZJ1"/>
<sequence length="213" mass="22476">MPMKAILTAVIALCAAVFAGLAQAQTPSGPFGVEAGASTLGLYAAPSFAPGDSTTIRLPIFFGGLEDEFDVDGTRLRGDLDVQAMGVVADYRLYRGLYLSTGLLFGGYAFDGHADTISTDSGDITGDFRFQMRQTRNVAPVLALGYRYAFFSGMTLRAEVGAKLVKHALKVDGISALSPADRADVEGEIARLNADLDDLPVVPFITLAVGVLF</sequence>
<dbReference type="InterPro" id="IPR036709">
    <property type="entry name" value="Autotransporte_beta_dom_sf"/>
</dbReference>
<feature type="chain" id="PRO_5012213276" description="Outer membrane protein" evidence="1">
    <location>
        <begin position="25"/>
        <end position="213"/>
    </location>
</feature>
<name>A0A1W6NZJ1_9RHOB</name>
<evidence type="ECO:0000256" key="1">
    <source>
        <dbReference type="SAM" id="SignalP"/>
    </source>
</evidence>
<evidence type="ECO:0000313" key="2">
    <source>
        <dbReference type="EMBL" id="ARO14676.1"/>
    </source>
</evidence>
<protein>
    <recommendedName>
        <fullName evidence="4">Outer membrane protein</fullName>
    </recommendedName>
</protein>
<organism evidence="2 3">
    <name type="scientific">Ketogulonicigenium robustum</name>
    <dbReference type="NCBI Taxonomy" id="92947"/>
    <lineage>
        <taxon>Bacteria</taxon>
        <taxon>Pseudomonadati</taxon>
        <taxon>Pseudomonadota</taxon>
        <taxon>Alphaproteobacteria</taxon>
        <taxon>Rhodobacterales</taxon>
        <taxon>Roseobacteraceae</taxon>
        <taxon>Ketogulonicigenium</taxon>
    </lineage>
</organism>
<dbReference type="EMBL" id="CP019937">
    <property type="protein sequence ID" value="ARO14676.1"/>
    <property type="molecule type" value="Genomic_DNA"/>
</dbReference>
<reference evidence="2 3" key="1">
    <citation type="submission" date="2017-02" db="EMBL/GenBank/DDBJ databases">
        <title>Ketogulonicigenium robustum SPU B003 Genome sequencing and assembly.</title>
        <authorList>
            <person name="Li Y."/>
            <person name="Liu L."/>
            <person name="Wang C."/>
            <person name="Zhang M."/>
            <person name="Zhang T."/>
            <person name="Zhang Y."/>
        </authorList>
    </citation>
    <scope>NUCLEOTIDE SEQUENCE [LARGE SCALE GENOMIC DNA]</scope>
    <source>
        <strain evidence="2 3">SPU_B003</strain>
    </source>
</reference>
<dbReference type="SUPFAM" id="SSF103515">
    <property type="entry name" value="Autotransporter"/>
    <property type="match status" value="1"/>
</dbReference>
<evidence type="ECO:0000313" key="3">
    <source>
        <dbReference type="Proteomes" id="UP000242447"/>
    </source>
</evidence>
<evidence type="ECO:0008006" key="4">
    <source>
        <dbReference type="Google" id="ProtNLM"/>
    </source>
</evidence>
<dbReference type="Proteomes" id="UP000242447">
    <property type="component" value="Chromosome"/>
</dbReference>
<proteinExistence type="predicted"/>
<keyword evidence="3" id="KW-1185">Reference proteome</keyword>
<dbReference type="Gene3D" id="2.40.160.170">
    <property type="match status" value="1"/>
</dbReference>
<keyword evidence="1" id="KW-0732">Signal</keyword>
<feature type="signal peptide" evidence="1">
    <location>
        <begin position="1"/>
        <end position="24"/>
    </location>
</feature>
<accession>A0A1W6NZJ1</accession>
<dbReference type="KEGG" id="kro:BVG79_01330"/>
<gene>
    <name evidence="2" type="ORF">BVG79_01330</name>
</gene>